<accession>A0A4S4EWM6</accession>
<name>A0A4S4EWM6_CAMSN</name>
<organism evidence="2 3">
    <name type="scientific">Camellia sinensis var. sinensis</name>
    <name type="common">China tea</name>
    <dbReference type="NCBI Taxonomy" id="542762"/>
    <lineage>
        <taxon>Eukaryota</taxon>
        <taxon>Viridiplantae</taxon>
        <taxon>Streptophyta</taxon>
        <taxon>Embryophyta</taxon>
        <taxon>Tracheophyta</taxon>
        <taxon>Spermatophyta</taxon>
        <taxon>Magnoliopsida</taxon>
        <taxon>eudicotyledons</taxon>
        <taxon>Gunneridae</taxon>
        <taxon>Pentapetalae</taxon>
        <taxon>asterids</taxon>
        <taxon>Ericales</taxon>
        <taxon>Theaceae</taxon>
        <taxon>Camellia</taxon>
    </lineage>
</organism>
<proteinExistence type="predicted"/>
<sequence>MAEEAGTEDESPLEEAEAECGGDDEDEEGGSVAIRKTLEGLDEEVRALKNLNRMSSVEASEGTKKDLQNTRLPFEIKKKRGRRVREVAFILDEMVFRGLAVSILESFPKLAGKHDEKGITALDLLASKPLSFRSGSSYTLKNLGSMPFIPVQILGVLVYSCIPSMVIDSEIVGDEEDPRGSAHDTSKSEGTLLSKLMSGYKRIIRVCPWIKRIDDARQKHVFARELVKRLIEEENGWSNYLHCKNFHVSGLGCFGETPSQNKKNRMKDPLILVTKHGIHEMVEEILEKFPNVATTFDENGRNILHIAAQLRDTILYDYLKKTVNHAYKKD</sequence>
<evidence type="ECO:0000313" key="3">
    <source>
        <dbReference type="Proteomes" id="UP000306102"/>
    </source>
</evidence>
<evidence type="ECO:0000256" key="1">
    <source>
        <dbReference type="SAM" id="MobiDB-lite"/>
    </source>
</evidence>
<comment type="caution">
    <text evidence="2">The sequence shown here is derived from an EMBL/GenBank/DDBJ whole genome shotgun (WGS) entry which is preliminary data.</text>
</comment>
<evidence type="ECO:0000313" key="2">
    <source>
        <dbReference type="EMBL" id="THG20796.1"/>
    </source>
</evidence>
<feature type="region of interest" description="Disordered" evidence="1">
    <location>
        <begin position="1"/>
        <end position="34"/>
    </location>
</feature>
<dbReference type="Proteomes" id="UP000306102">
    <property type="component" value="Unassembled WGS sequence"/>
</dbReference>
<keyword evidence="3" id="KW-1185">Reference proteome</keyword>
<reference evidence="2 3" key="1">
    <citation type="journal article" date="2018" name="Proc. Natl. Acad. Sci. U.S.A.">
        <title>Draft genome sequence of Camellia sinensis var. sinensis provides insights into the evolution of the tea genome and tea quality.</title>
        <authorList>
            <person name="Wei C."/>
            <person name="Yang H."/>
            <person name="Wang S."/>
            <person name="Zhao J."/>
            <person name="Liu C."/>
            <person name="Gao L."/>
            <person name="Xia E."/>
            <person name="Lu Y."/>
            <person name="Tai Y."/>
            <person name="She G."/>
            <person name="Sun J."/>
            <person name="Cao H."/>
            <person name="Tong W."/>
            <person name="Gao Q."/>
            <person name="Li Y."/>
            <person name="Deng W."/>
            <person name="Jiang X."/>
            <person name="Wang W."/>
            <person name="Chen Q."/>
            <person name="Zhang S."/>
            <person name="Li H."/>
            <person name="Wu J."/>
            <person name="Wang P."/>
            <person name="Li P."/>
            <person name="Shi C."/>
            <person name="Zheng F."/>
            <person name="Jian J."/>
            <person name="Huang B."/>
            <person name="Shan D."/>
            <person name="Shi M."/>
            <person name="Fang C."/>
            <person name="Yue Y."/>
            <person name="Li F."/>
            <person name="Li D."/>
            <person name="Wei S."/>
            <person name="Han B."/>
            <person name="Jiang C."/>
            <person name="Yin Y."/>
            <person name="Xia T."/>
            <person name="Zhang Z."/>
            <person name="Bennetzen J.L."/>
            <person name="Zhao S."/>
            <person name="Wan X."/>
        </authorList>
    </citation>
    <scope>NUCLEOTIDE SEQUENCE [LARGE SCALE GENOMIC DNA]</scope>
    <source>
        <strain evidence="3">cv. Shuchazao</strain>
        <tissue evidence="2">Leaf</tissue>
    </source>
</reference>
<feature type="compositionally biased region" description="Acidic residues" evidence="1">
    <location>
        <begin position="1"/>
        <end position="29"/>
    </location>
</feature>
<protein>
    <recommendedName>
        <fullName evidence="4">PGG domain-containing protein</fullName>
    </recommendedName>
</protein>
<dbReference type="EMBL" id="SDRB02001731">
    <property type="protein sequence ID" value="THG20796.1"/>
    <property type="molecule type" value="Genomic_DNA"/>
</dbReference>
<evidence type="ECO:0008006" key="4">
    <source>
        <dbReference type="Google" id="ProtNLM"/>
    </source>
</evidence>
<dbReference type="AlphaFoldDB" id="A0A4S4EWM6"/>
<gene>
    <name evidence="2" type="ORF">TEA_003870</name>
</gene>
<dbReference type="STRING" id="542762.A0A4S4EWM6"/>